<sequence>MPAMKRPAASEATSGAPTKKPAANKLTINAMVDDIKMAASSKDDEEDNQLRDKGKAEKFGKLMKAGALPLAVVHMWQIESKKAQSQRQFQTNLINGLFNKQTDGSYKMNTESHHFKEYQKIYVQHVAKDKKKGMPRGIMLASVFHGDSRAMEASLAKGELQSHKDDAGMEYLSFRELQTVEVKTNERGETVEGSKKLKSQEAHTLAGLMSKMKWEWVCKKADQTRLEQDAHLPDGFLKTLGKAATACDKLLKEGLKLSKERGLAEKEGALKAAYADLTKHQSQIEHVKTWKELPNSDGPLTKGALDNFLLDIARDVDKYNREIESVKGILKARQRMAKATANEQAGNFTNESQLAALLLEQLFAWGAMSPQLIQEIAALAVRDLEASIENGQVLGDLRVLAGIGTNGAYKNKCHADLMNKVEHLSQLPEPFRVRVPFALPFGESLQGMLLPHQLFASLWRDYPETWRLSVLPDEQTLQRFWSAVDSHPQMESHPIRDVADYKSKVAPLAVHGDGVPVVGLGKGWSKVMTMFSWYSLIGQGQTKEILFWVWSMYDRMSKGSVSEGTRGVFFTVLRWSFLCLMEGKWPSADFQGKRHLGHHKNHWAWFCFFVLI</sequence>
<evidence type="ECO:0000256" key="1">
    <source>
        <dbReference type="SAM" id="MobiDB-lite"/>
    </source>
</evidence>
<evidence type="ECO:0000313" key="3">
    <source>
        <dbReference type="Proteomes" id="UP001178507"/>
    </source>
</evidence>
<gene>
    <name evidence="2" type="ORF">EVOR1521_LOCUS8315</name>
</gene>
<keyword evidence="3" id="KW-1185">Reference proteome</keyword>
<reference evidence="2" key="1">
    <citation type="submission" date="2023-08" db="EMBL/GenBank/DDBJ databases">
        <authorList>
            <person name="Chen Y."/>
            <person name="Shah S."/>
            <person name="Dougan E. K."/>
            <person name="Thang M."/>
            <person name="Chan C."/>
        </authorList>
    </citation>
    <scope>NUCLEOTIDE SEQUENCE</scope>
</reference>
<name>A0AA36I568_9DINO</name>
<proteinExistence type="predicted"/>
<evidence type="ECO:0000313" key="2">
    <source>
        <dbReference type="EMBL" id="CAJ1380350.1"/>
    </source>
</evidence>
<comment type="caution">
    <text evidence="2">The sequence shown here is derived from an EMBL/GenBank/DDBJ whole genome shotgun (WGS) entry which is preliminary data.</text>
</comment>
<dbReference type="EMBL" id="CAUJNA010000703">
    <property type="protein sequence ID" value="CAJ1380350.1"/>
    <property type="molecule type" value="Genomic_DNA"/>
</dbReference>
<dbReference type="Proteomes" id="UP001178507">
    <property type="component" value="Unassembled WGS sequence"/>
</dbReference>
<accession>A0AA36I568</accession>
<feature type="region of interest" description="Disordered" evidence="1">
    <location>
        <begin position="1"/>
        <end position="25"/>
    </location>
</feature>
<protein>
    <submittedName>
        <fullName evidence="2">Uncharacterized protein</fullName>
    </submittedName>
</protein>
<organism evidence="2 3">
    <name type="scientific">Effrenium voratum</name>
    <dbReference type="NCBI Taxonomy" id="2562239"/>
    <lineage>
        <taxon>Eukaryota</taxon>
        <taxon>Sar</taxon>
        <taxon>Alveolata</taxon>
        <taxon>Dinophyceae</taxon>
        <taxon>Suessiales</taxon>
        <taxon>Symbiodiniaceae</taxon>
        <taxon>Effrenium</taxon>
    </lineage>
</organism>
<dbReference type="AlphaFoldDB" id="A0AA36I568"/>